<dbReference type="Proteomes" id="UP001595755">
    <property type="component" value="Unassembled WGS sequence"/>
</dbReference>
<reference evidence="2" key="1">
    <citation type="journal article" date="2019" name="Int. J. Syst. Evol. Microbiol.">
        <title>The Global Catalogue of Microorganisms (GCM) 10K type strain sequencing project: providing services to taxonomists for standard genome sequencing and annotation.</title>
        <authorList>
            <consortium name="The Broad Institute Genomics Platform"/>
            <consortium name="The Broad Institute Genome Sequencing Center for Infectious Disease"/>
            <person name="Wu L."/>
            <person name="Ma J."/>
        </authorList>
    </citation>
    <scope>NUCLEOTIDE SEQUENCE [LARGE SCALE GENOMIC DNA]</scope>
    <source>
        <strain evidence="2">CGMCC 4.1641</strain>
    </source>
</reference>
<gene>
    <name evidence="1" type="ORF">ACFO1S_16150</name>
</gene>
<organism evidence="1 2">
    <name type="scientific">Cohnella boryungensis</name>
    <dbReference type="NCBI Taxonomy" id="768479"/>
    <lineage>
        <taxon>Bacteria</taxon>
        <taxon>Bacillati</taxon>
        <taxon>Bacillota</taxon>
        <taxon>Bacilli</taxon>
        <taxon>Bacillales</taxon>
        <taxon>Paenibacillaceae</taxon>
        <taxon>Cohnella</taxon>
    </lineage>
</organism>
<dbReference type="EMBL" id="JBHSED010000035">
    <property type="protein sequence ID" value="MFC4304964.1"/>
    <property type="molecule type" value="Genomic_DNA"/>
</dbReference>
<protein>
    <submittedName>
        <fullName evidence="1">Uncharacterized protein</fullName>
    </submittedName>
</protein>
<evidence type="ECO:0000313" key="1">
    <source>
        <dbReference type="EMBL" id="MFC4304964.1"/>
    </source>
</evidence>
<sequence length="43" mass="4866">MTATDRDWKNGDAGYRVSVFCLHDQIGWMTSSVAYLQSGKTLR</sequence>
<proteinExistence type="predicted"/>
<keyword evidence="2" id="KW-1185">Reference proteome</keyword>
<name>A0ABV8SF11_9BACL</name>
<comment type="caution">
    <text evidence="1">The sequence shown here is derived from an EMBL/GenBank/DDBJ whole genome shotgun (WGS) entry which is preliminary data.</text>
</comment>
<evidence type="ECO:0000313" key="2">
    <source>
        <dbReference type="Proteomes" id="UP001595755"/>
    </source>
</evidence>
<accession>A0ABV8SF11</accession>